<sequence length="256" mass="28279">MIKQAPAPEEHRTREHVPITFYCLIKDANRTKAEVVWSRDGAPLLVSSSGDYFVSQNHGQSLTIIRPTVEEQGLYQCEVKNRAAPPRFPPDFVSYRERIAVQLGDPVHLSCPVRGSPRPMVTWFHKGVPLPVTALAGGLGPSGARISGPGLPSAFLLEPFNSVGTGGRGGGALVSLRHNDIDFGVPLGIRSESQQQQQQLQQQQQQLLSLTELRFQARKEDVGEYQCLARNEAGNVSKTYELEIRSECFIGFLYIL</sequence>
<dbReference type="Proteomes" id="UP000784294">
    <property type="component" value="Unassembled WGS sequence"/>
</dbReference>
<keyword evidence="1" id="KW-0393">Immunoglobulin domain</keyword>
<feature type="domain" description="Ig-like" evidence="3">
    <location>
        <begin position="90"/>
        <end position="243"/>
    </location>
</feature>
<evidence type="ECO:0000259" key="3">
    <source>
        <dbReference type="PROSITE" id="PS50835"/>
    </source>
</evidence>
<dbReference type="AlphaFoldDB" id="A0A448XMH9"/>
<protein>
    <recommendedName>
        <fullName evidence="3">Ig-like domain-containing protein</fullName>
    </recommendedName>
</protein>
<dbReference type="InterPro" id="IPR007110">
    <property type="entry name" value="Ig-like_dom"/>
</dbReference>
<name>A0A448XMH9_9PLAT</name>
<organism evidence="4 5">
    <name type="scientific">Protopolystoma xenopodis</name>
    <dbReference type="NCBI Taxonomy" id="117903"/>
    <lineage>
        <taxon>Eukaryota</taxon>
        <taxon>Metazoa</taxon>
        <taxon>Spiralia</taxon>
        <taxon>Lophotrochozoa</taxon>
        <taxon>Platyhelminthes</taxon>
        <taxon>Monogenea</taxon>
        <taxon>Polyopisthocotylea</taxon>
        <taxon>Polystomatidea</taxon>
        <taxon>Polystomatidae</taxon>
        <taxon>Protopolystoma</taxon>
    </lineage>
</organism>
<dbReference type="EMBL" id="CAAALY010263794">
    <property type="protein sequence ID" value="VEL40130.1"/>
    <property type="molecule type" value="Genomic_DNA"/>
</dbReference>
<dbReference type="SMART" id="SM00409">
    <property type="entry name" value="IG"/>
    <property type="match status" value="2"/>
</dbReference>
<dbReference type="InterPro" id="IPR036179">
    <property type="entry name" value="Ig-like_dom_sf"/>
</dbReference>
<evidence type="ECO:0000313" key="4">
    <source>
        <dbReference type="EMBL" id="VEL40130.1"/>
    </source>
</evidence>
<dbReference type="Pfam" id="PF07679">
    <property type="entry name" value="I-set"/>
    <property type="match status" value="1"/>
</dbReference>
<keyword evidence="5" id="KW-1185">Reference proteome</keyword>
<gene>
    <name evidence="4" type="ORF">PXEA_LOCUS33570</name>
</gene>
<accession>A0A448XMH9</accession>
<dbReference type="Pfam" id="PF13927">
    <property type="entry name" value="Ig_3"/>
    <property type="match status" value="1"/>
</dbReference>
<dbReference type="CDD" id="cd00096">
    <property type="entry name" value="Ig"/>
    <property type="match status" value="1"/>
</dbReference>
<reference evidence="4" key="1">
    <citation type="submission" date="2018-11" db="EMBL/GenBank/DDBJ databases">
        <authorList>
            <consortium name="Pathogen Informatics"/>
        </authorList>
    </citation>
    <scope>NUCLEOTIDE SEQUENCE</scope>
</reference>
<dbReference type="SUPFAM" id="SSF48726">
    <property type="entry name" value="Immunoglobulin"/>
    <property type="match status" value="2"/>
</dbReference>
<dbReference type="SMART" id="SM00408">
    <property type="entry name" value="IGc2"/>
    <property type="match status" value="2"/>
</dbReference>
<dbReference type="InterPro" id="IPR013783">
    <property type="entry name" value="Ig-like_fold"/>
</dbReference>
<proteinExistence type="predicted"/>
<dbReference type="PANTHER" id="PTHR10075:SF14">
    <property type="entry name" value="CELL ADHESION MOLECULE DSCAM2-RELATED"/>
    <property type="match status" value="1"/>
</dbReference>
<dbReference type="OrthoDB" id="5985519at2759"/>
<feature type="domain" description="Ig-like" evidence="3">
    <location>
        <begin position="6"/>
        <end position="81"/>
    </location>
</feature>
<dbReference type="InterPro" id="IPR003599">
    <property type="entry name" value="Ig_sub"/>
</dbReference>
<evidence type="ECO:0000256" key="2">
    <source>
        <dbReference type="SAM" id="Coils"/>
    </source>
</evidence>
<dbReference type="Gene3D" id="2.60.40.10">
    <property type="entry name" value="Immunoglobulins"/>
    <property type="match status" value="2"/>
</dbReference>
<evidence type="ECO:0000256" key="1">
    <source>
        <dbReference type="ARBA" id="ARBA00023319"/>
    </source>
</evidence>
<dbReference type="InterPro" id="IPR013098">
    <property type="entry name" value="Ig_I-set"/>
</dbReference>
<dbReference type="InterPro" id="IPR003598">
    <property type="entry name" value="Ig_sub2"/>
</dbReference>
<keyword evidence="2" id="KW-0175">Coiled coil</keyword>
<comment type="caution">
    <text evidence="4">The sequence shown here is derived from an EMBL/GenBank/DDBJ whole genome shotgun (WGS) entry which is preliminary data.</text>
</comment>
<dbReference type="PANTHER" id="PTHR10075">
    <property type="entry name" value="BASIGIN RELATED"/>
    <property type="match status" value="1"/>
</dbReference>
<evidence type="ECO:0000313" key="5">
    <source>
        <dbReference type="Proteomes" id="UP000784294"/>
    </source>
</evidence>
<feature type="coiled-coil region" evidence="2">
    <location>
        <begin position="193"/>
        <end position="220"/>
    </location>
</feature>
<dbReference type="PROSITE" id="PS50835">
    <property type="entry name" value="IG_LIKE"/>
    <property type="match status" value="2"/>
</dbReference>